<dbReference type="InterPro" id="IPR001492">
    <property type="entry name" value="Flagellin"/>
</dbReference>
<evidence type="ECO:0000259" key="4">
    <source>
        <dbReference type="Pfam" id="PF00669"/>
    </source>
</evidence>
<comment type="subcellular location">
    <subcellularLocation>
        <location evidence="3">Secreted</location>
    </subcellularLocation>
    <subcellularLocation>
        <location evidence="3">Bacterial flagellum</location>
    </subcellularLocation>
</comment>
<keyword evidence="7" id="KW-1185">Reference proteome</keyword>
<evidence type="ECO:0000313" key="6">
    <source>
        <dbReference type="EMBL" id="ARP94340.1"/>
    </source>
</evidence>
<dbReference type="Proteomes" id="UP000194161">
    <property type="component" value="Chromosome"/>
</dbReference>
<feature type="domain" description="Flagellin N-terminal" evidence="4">
    <location>
        <begin position="5"/>
        <end position="140"/>
    </location>
</feature>
<evidence type="ECO:0000313" key="7">
    <source>
        <dbReference type="Proteomes" id="UP000194161"/>
    </source>
</evidence>
<keyword evidence="6" id="KW-0966">Cell projection</keyword>
<comment type="similarity">
    <text evidence="1 3">Belongs to the bacterial flagellin family.</text>
</comment>
<reference evidence="6 7" key="1">
    <citation type="submission" date="2017-05" db="EMBL/GenBank/DDBJ databases">
        <title>Complete and WGS of Bordetella genogroups.</title>
        <authorList>
            <person name="Spilker T."/>
            <person name="LiPuma J."/>
        </authorList>
    </citation>
    <scope>NUCLEOTIDE SEQUENCE [LARGE SCALE GENOMIC DNA]</scope>
    <source>
        <strain evidence="6 7">AU7206</strain>
    </source>
</reference>
<dbReference type="InterPro" id="IPR046358">
    <property type="entry name" value="Flagellin_C"/>
</dbReference>
<organism evidence="6 7">
    <name type="scientific">Bordetella genomosp. 13</name>
    <dbReference type="NCBI Taxonomy" id="463040"/>
    <lineage>
        <taxon>Bacteria</taxon>
        <taxon>Pseudomonadati</taxon>
        <taxon>Pseudomonadota</taxon>
        <taxon>Betaproteobacteria</taxon>
        <taxon>Burkholderiales</taxon>
        <taxon>Alcaligenaceae</taxon>
        <taxon>Bordetella</taxon>
    </lineage>
</organism>
<dbReference type="InterPro" id="IPR042187">
    <property type="entry name" value="Flagellin_C_sub2"/>
</dbReference>
<dbReference type="Gene3D" id="6.10.280.190">
    <property type="match status" value="1"/>
</dbReference>
<evidence type="ECO:0000256" key="1">
    <source>
        <dbReference type="ARBA" id="ARBA00005709"/>
    </source>
</evidence>
<proteinExistence type="inferred from homology"/>
<evidence type="ECO:0000256" key="2">
    <source>
        <dbReference type="ARBA" id="ARBA00023143"/>
    </source>
</evidence>
<dbReference type="AlphaFoldDB" id="A0A1W6ZB03"/>
<dbReference type="EMBL" id="CP021111">
    <property type="protein sequence ID" value="ARP94340.1"/>
    <property type="molecule type" value="Genomic_DNA"/>
</dbReference>
<accession>A0A1W6ZB03</accession>
<dbReference type="Pfam" id="PF00700">
    <property type="entry name" value="Flagellin_C"/>
    <property type="match status" value="1"/>
</dbReference>
<gene>
    <name evidence="6" type="ORF">CAL15_08040</name>
</gene>
<dbReference type="RefSeq" id="WP_086078105.1">
    <property type="nucleotide sequence ID" value="NZ_CP021111.1"/>
</dbReference>
<dbReference type="PANTHER" id="PTHR42792:SF2">
    <property type="entry name" value="FLAGELLIN"/>
    <property type="match status" value="1"/>
</dbReference>
<name>A0A1W6ZB03_9BORD</name>
<keyword evidence="6" id="KW-0282">Flagellum</keyword>
<dbReference type="InterPro" id="IPR001029">
    <property type="entry name" value="Flagellin_N"/>
</dbReference>
<dbReference type="NCBIfam" id="NF005294">
    <property type="entry name" value="PRK06819.1"/>
    <property type="match status" value="1"/>
</dbReference>
<dbReference type="Pfam" id="PF00669">
    <property type="entry name" value="Flagellin_N"/>
    <property type="match status" value="1"/>
</dbReference>
<evidence type="ECO:0000259" key="5">
    <source>
        <dbReference type="Pfam" id="PF00700"/>
    </source>
</evidence>
<keyword evidence="6" id="KW-0969">Cilium</keyword>
<dbReference type="KEGG" id="bgm:CAL15_08040"/>
<dbReference type="OrthoDB" id="9796789at2"/>
<dbReference type="Gene3D" id="6.10.10.10">
    <property type="entry name" value="Flagellar export chaperone, C-terminal domain"/>
    <property type="match status" value="1"/>
</dbReference>
<keyword evidence="2 3" id="KW-0975">Bacterial flagellum</keyword>
<dbReference type="PANTHER" id="PTHR42792">
    <property type="entry name" value="FLAGELLIN"/>
    <property type="match status" value="1"/>
</dbReference>
<evidence type="ECO:0000256" key="3">
    <source>
        <dbReference type="RuleBase" id="RU362073"/>
    </source>
</evidence>
<dbReference type="PRINTS" id="PR00207">
    <property type="entry name" value="FLAGELLIN"/>
</dbReference>
<dbReference type="Gene3D" id="1.20.1330.10">
    <property type="entry name" value="f41 fragment of flagellin, N-terminal domain"/>
    <property type="match status" value="1"/>
</dbReference>
<feature type="domain" description="Flagellin C-terminal" evidence="5">
    <location>
        <begin position="294"/>
        <end position="378"/>
    </location>
</feature>
<dbReference type="Gene3D" id="2.60.40.4390">
    <property type="match status" value="1"/>
</dbReference>
<dbReference type="GO" id="GO:0009288">
    <property type="term" value="C:bacterial-type flagellum"/>
    <property type="evidence" value="ECO:0007669"/>
    <property type="project" value="UniProtKB-SubCell"/>
</dbReference>
<dbReference type="STRING" id="463040.CAL15_08040"/>
<keyword evidence="3" id="KW-0964">Secreted</keyword>
<protein>
    <recommendedName>
        <fullName evidence="3">Flagellin</fullName>
    </recommendedName>
</protein>
<dbReference type="GO" id="GO:0005576">
    <property type="term" value="C:extracellular region"/>
    <property type="evidence" value="ECO:0007669"/>
    <property type="project" value="UniProtKB-SubCell"/>
</dbReference>
<dbReference type="GO" id="GO:0005198">
    <property type="term" value="F:structural molecule activity"/>
    <property type="evidence" value="ECO:0007669"/>
    <property type="project" value="UniProtKB-UniRule"/>
</dbReference>
<comment type="function">
    <text evidence="3">Flagellin is the subunit protein which polymerizes to form the filaments of bacterial flagella.</text>
</comment>
<sequence>MAAVINTNYLSLVAQNNLNKSQSSLGTAIERLSSGLRINSAKDDAAGLAIANRFTSSVRGLSQAARNANDGISLAQTTEGATAEITTHLQRIRELSVQAANGTYSSTDLASMQEEIEERVADIDRISQQTDFNGVKVLSSDQEMTLQVGSRDGETITVSLKEISSSTLNLADFSIAGPQGTTEAYAGGTAAGAVTLKSTNGEGEATAVSAANVTLKDVSTGTTQGGATGTLDLVQDDRGNWYVQSGTGAAATYYAATVTVKGGTGTAAATTNPTATVTYDSTKELSVASDDPLTSLDTALNQVDTLRSNLGAVQNRLESTVSNLNNIVNNLSASRSRIEDADYATEVSNMTKAQILQQAGTSVLAQANQVPQTVLSLLR</sequence>
<dbReference type="SUPFAM" id="SSF64518">
    <property type="entry name" value="Phase 1 flagellin"/>
    <property type="match status" value="1"/>
</dbReference>